<dbReference type="AlphaFoldDB" id="A0A183B824"/>
<evidence type="ECO:0000313" key="4">
    <source>
        <dbReference type="WBParaSite" id="ECPE_0001539901-mRNA-1"/>
    </source>
</evidence>
<sequence>MLKFVSFAMWSGRNMLVSLLFIFVIKYATPTMRVSNFHYQALNDATWSKDGHLLVVCSTDGYCSLIHFARGELGTPYHGPVGANALVGETKQTNPVADKSTDPSTPSVSESVPASSDPVRACTDSQPVAVPSKPNSCSVKSIGPVPNIPKPEQSAPTTDTNKNASVDTTVRKRRVALTTLTVDTDVQQTKSHLGSTEVTPNTPLTYISASHREEHYIALVNMEKLVVKMIFLALP</sequence>
<dbReference type="Proteomes" id="UP000272942">
    <property type="component" value="Unassembled WGS sequence"/>
</dbReference>
<accession>A0A183B824</accession>
<organism evidence="4">
    <name type="scientific">Echinostoma caproni</name>
    <dbReference type="NCBI Taxonomy" id="27848"/>
    <lineage>
        <taxon>Eukaryota</taxon>
        <taxon>Metazoa</taxon>
        <taxon>Spiralia</taxon>
        <taxon>Lophotrochozoa</taxon>
        <taxon>Platyhelminthes</taxon>
        <taxon>Trematoda</taxon>
        <taxon>Digenea</taxon>
        <taxon>Plagiorchiida</taxon>
        <taxon>Echinostomata</taxon>
        <taxon>Echinostomatoidea</taxon>
        <taxon>Echinostomatidae</taxon>
        <taxon>Echinostoma</taxon>
    </lineage>
</organism>
<dbReference type="InterPro" id="IPR045145">
    <property type="entry name" value="PTHR15271"/>
</dbReference>
<reference evidence="2 3" key="2">
    <citation type="submission" date="2018-11" db="EMBL/GenBank/DDBJ databases">
        <authorList>
            <consortium name="Pathogen Informatics"/>
        </authorList>
    </citation>
    <scope>NUCLEOTIDE SEQUENCE [LARGE SCALE GENOMIC DNA]</scope>
    <source>
        <strain evidence="2 3">Egypt</strain>
    </source>
</reference>
<dbReference type="OrthoDB" id="71227at2759"/>
<dbReference type="InterPro" id="IPR011047">
    <property type="entry name" value="Quinoprotein_ADH-like_sf"/>
</dbReference>
<protein>
    <submittedName>
        <fullName evidence="4">ANAPC4_WD40 domain-containing protein</fullName>
    </submittedName>
</protein>
<reference evidence="4" key="1">
    <citation type="submission" date="2016-06" db="UniProtKB">
        <authorList>
            <consortium name="WormBaseParasite"/>
        </authorList>
    </citation>
    <scope>IDENTIFICATION</scope>
</reference>
<feature type="compositionally biased region" description="Polar residues" evidence="1">
    <location>
        <begin position="102"/>
        <end position="114"/>
    </location>
</feature>
<dbReference type="SUPFAM" id="SSF50998">
    <property type="entry name" value="Quinoprotein alcohol dehydrogenase-like"/>
    <property type="match status" value="1"/>
</dbReference>
<evidence type="ECO:0000313" key="2">
    <source>
        <dbReference type="EMBL" id="VDP92631.1"/>
    </source>
</evidence>
<evidence type="ECO:0000256" key="1">
    <source>
        <dbReference type="SAM" id="MobiDB-lite"/>
    </source>
</evidence>
<dbReference type="GO" id="GO:0006335">
    <property type="term" value="P:DNA replication-dependent chromatin assembly"/>
    <property type="evidence" value="ECO:0007669"/>
    <property type="project" value="InterPro"/>
</dbReference>
<dbReference type="PANTHER" id="PTHR15271:SF4">
    <property type="entry name" value="CHROMATIN ASSEMBLY FACTOR 1 SUBUNIT B"/>
    <property type="match status" value="1"/>
</dbReference>
<dbReference type="PANTHER" id="PTHR15271">
    <property type="entry name" value="CHROMATIN ASSEMBLY FACTOR 1 SUBUNIT B"/>
    <property type="match status" value="1"/>
</dbReference>
<evidence type="ECO:0000313" key="3">
    <source>
        <dbReference type="Proteomes" id="UP000272942"/>
    </source>
</evidence>
<dbReference type="GO" id="GO:0005634">
    <property type="term" value="C:nucleus"/>
    <property type="evidence" value="ECO:0007669"/>
    <property type="project" value="TreeGrafter"/>
</dbReference>
<dbReference type="WBParaSite" id="ECPE_0001539901-mRNA-1">
    <property type="protein sequence ID" value="ECPE_0001539901-mRNA-1"/>
    <property type="gene ID" value="ECPE_0001539901"/>
</dbReference>
<feature type="compositionally biased region" description="Polar residues" evidence="1">
    <location>
        <begin position="154"/>
        <end position="166"/>
    </location>
</feature>
<dbReference type="GO" id="GO:0006334">
    <property type="term" value="P:nucleosome assembly"/>
    <property type="evidence" value="ECO:0007669"/>
    <property type="project" value="TreeGrafter"/>
</dbReference>
<gene>
    <name evidence="2" type="ORF">ECPE_LOCUS15359</name>
</gene>
<name>A0A183B824_9TREM</name>
<proteinExistence type="predicted"/>
<dbReference type="EMBL" id="UZAN01060303">
    <property type="protein sequence ID" value="VDP92631.1"/>
    <property type="molecule type" value="Genomic_DNA"/>
</dbReference>
<keyword evidence="3" id="KW-1185">Reference proteome</keyword>
<dbReference type="GO" id="GO:0033186">
    <property type="term" value="C:CAF-1 complex"/>
    <property type="evidence" value="ECO:0007669"/>
    <property type="project" value="TreeGrafter"/>
</dbReference>
<feature type="region of interest" description="Disordered" evidence="1">
    <location>
        <begin position="93"/>
        <end position="166"/>
    </location>
</feature>